<comment type="similarity">
    <text evidence="6">Belongs to the GlnD family.</text>
</comment>
<dbReference type="InterPro" id="IPR002912">
    <property type="entry name" value="ACT_dom"/>
</dbReference>
<keyword evidence="2 6" id="KW-0548">Nucleotidyltransferase</keyword>
<evidence type="ECO:0000259" key="7">
    <source>
        <dbReference type="PROSITE" id="PS51671"/>
    </source>
</evidence>
<dbReference type="PROSITE" id="PS51831">
    <property type="entry name" value="HD"/>
    <property type="match status" value="1"/>
</dbReference>
<dbReference type="NCBIfam" id="TIGR01693">
    <property type="entry name" value="UTase_glnD"/>
    <property type="match status" value="1"/>
</dbReference>
<dbReference type="GO" id="GO:0006808">
    <property type="term" value="P:regulation of nitrogen utilization"/>
    <property type="evidence" value="ECO:0007669"/>
    <property type="project" value="UniProtKB-UniRule"/>
</dbReference>
<dbReference type="GO" id="GO:0008081">
    <property type="term" value="F:phosphoric diester hydrolase activity"/>
    <property type="evidence" value="ECO:0007669"/>
    <property type="project" value="UniProtKB-UniRule"/>
</dbReference>
<dbReference type="CDD" id="cd04899">
    <property type="entry name" value="ACT_ACR-UUR-like_2"/>
    <property type="match status" value="1"/>
</dbReference>
<evidence type="ECO:0000256" key="1">
    <source>
        <dbReference type="ARBA" id="ARBA00022679"/>
    </source>
</evidence>
<evidence type="ECO:0000313" key="9">
    <source>
        <dbReference type="EMBL" id="MBI2876131.1"/>
    </source>
</evidence>
<evidence type="ECO:0000256" key="3">
    <source>
        <dbReference type="ARBA" id="ARBA00022801"/>
    </source>
</evidence>
<dbReference type="PANTHER" id="PTHR47320">
    <property type="entry name" value="BIFUNCTIONAL URIDYLYLTRANSFERASE/URIDYLYL-REMOVING ENZYME"/>
    <property type="match status" value="1"/>
</dbReference>
<feature type="domain" description="ACT" evidence="7">
    <location>
        <begin position="827"/>
        <end position="900"/>
    </location>
</feature>
<dbReference type="Pfam" id="PF01909">
    <property type="entry name" value="NTP_transf_2"/>
    <property type="match status" value="1"/>
</dbReference>
<dbReference type="SUPFAM" id="SSF55021">
    <property type="entry name" value="ACT-like"/>
    <property type="match status" value="2"/>
</dbReference>
<dbReference type="EMBL" id="JACPRF010000140">
    <property type="protein sequence ID" value="MBI2876131.1"/>
    <property type="molecule type" value="Genomic_DNA"/>
</dbReference>
<evidence type="ECO:0000259" key="8">
    <source>
        <dbReference type="PROSITE" id="PS51831"/>
    </source>
</evidence>
<dbReference type="InterPro" id="IPR006674">
    <property type="entry name" value="HD_domain"/>
</dbReference>
<dbReference type="PANTHER" id="PTHR47320:SF1">
    <property type="entry name" value="BIFUNCTIONAL URIDYLYLTRANSFERASE_URIDYLYL-REMOVING ENZYME"/>
    <property type="match status" value="1"/>
</dbReference>
<comment type="cofactor">
    <cofactor evidence="6">
        <name>Mg(2+)</name>
        <dbReference type="ChEBI" id="CHEBI:18420"/>
    </cofactor>
</comment>
<reference evidence="9" key="1">
    <citation type="submission" date="2020-07" db="EMBL/GenBank/DDBJ databases">
        <title>Huge and variable diversity of episymbiotic CPR bacteria and DPANN archaea in groundwater ecosystems.</title>
        <authorList>
            <person name="He C.Y."/>
            <person name="Keren R."/>
            <person name="Whittaker M."/>
            <person name="Farag I.F."/>
            <person name="Doudna J."/>
            <person name="Cate J.H.D."/>
            <person name="Banfield J.F."/>
        </authorList>
    </citation>
    <scope>NUCLEOTIDE SEQUENCE</scope>
    <source>
        <strain evidence="9">NC_groundwater_672_Ag_B-0.1um_62_36</strain>
    </source>
</reference>
<dbReference type="CDD" id="cd04900">
    <property type="entry name" value="ACT_UUR-like_1"/>
    <property type="match status" value="1"/>
</dbReference>
<evidence type="ECO:0000313" key="10">
    <source>
        <dbReference type="Proteomes" id="UP000769766"/>
    </source>
</evidence>
<dbReference type="InterPro" id="IPR043519">
    <property type="entry name" value="NT_sf"/>
</dbReference>
<accession>A0A932CME9</accession>
<dbReference type="Pfam" id="PF24931">
    <property type="entry name" value="ACT_ACR9_3rd"/>
    <property type="match status" value="1"/>
</dbReference>
<organism evidence="9 10">
    <name type="scientific">Tectimicrobiota bacterium</name>
    <dbReference type="NCBI Taxonomy" id="2528274"/>
    <lineage>
        <taxon>Bacteria</taxon>
        <taxon>Pseudomonadati</taxon>
        <taxon>Nitrospinota/Tectimicrobiota group</taxon>
        <taxon>Candidatus Tectimicrobiota</taxon>
    </lineage>
</organism>
<dbReference type="GO" id="GO:0008773">
    <property type="term" value="F:[protein-PII] uridylyltransferase activity"/>
    <property type="evidence" value="ECO:0007669"/>
    <property type="project" value="UniProtKB-UniRule"/>
</dbReference>
<keyword evidence="1 6" id="KW-0808">Transferase</keyword>
<comment type="function">
    <text evidence="6">Modifies, by uridylylation and deuridylylation, the PII regulatory proteins (GlnB and homologs), in response to the nitrogen status of the cell that GlnD senses through the glutamine level. Under low glutamine levels, catalyzes the conversion of the PII proteins and UTP to PII-UMP and PPi, while under higher glutamine levels, GlnD hydrolyzes PII-UMP to PII and UMP (deuridylylation). Thus, controls uridylylation state and activity of the PII proteins, and plays an important role in the regulation of nitrogen metabolism.</text>
</comment>
<dbReference type="Gene3D" id="1.10.3090.10">
    <property type="entry name" value="cca-adding enzyme, domain 2"/>
    <property type="match status" value="1"/>
</dbReference>
<dbReference type="HAMAP" id="MF_00277">
    <property type="entry name" value="PII_uridylyl_transf"/>
    <property type="match status" value="1"/>
</dbReference>
<dbReference type="Pfam" id="PF08335">
    <property type="entry name" value="GlnD_UR_UTase"/>
    <property type="match status" value="1"/>
</dbReference>
<comment type="caution">
    <text evidence="6">Lacks conserved residue(s) required for the propagation of feature annotation.</text>
</comment>
<dbReference type="Pfam" id="PF01842">
    <property type="entry name" value="ACT"/>
    <property type="match status" value="1"/>
</dbReference>
<comment type="catalytic activity">
    <reaction evidence="6">
        <text>[protein-PII]-uridylyl-L-tyrosine + H2O = [protein-PII]-L-tyrosine + UMP + H(+)</text>
        <dbReference type="Rhea" id="RHEA:48600"/>
        <dbReference type="Rhea" id="RHEA-COMP:12147"/>
        <dbReference type="Rhea" id="RHEA-COMP:12148"/>
        <dbReference type="ChEBI" id="CHEBI:15377"/>
        <dbReference type="ChEBI" id="CHEBI:15378"/>
        <dbReference type="ChEBI" id="CHEBI:46858"/>
        <dbReference type="ChEBI" id="CHEBI:57865"/>
        <dbReference type="ChEBI" id="CHEBI:90602"/>
    </reaction>
</comment>
<evidence type="ECO:0000256" key="4">
    <source>
        <dbReference type="ARBA" id="ARBA00022842"/>
    </source>
</evidence>
<dbReference type="InterPro" id="IPR045865">
    <property type="entry name" value="ACT-like_dom_sf"/>
</dbReference>
<dbReference type="InterPro" id="IPR002934">
    <property type="entry name" value="Polymerase_NTP_transf_dom"/>
</dbReference>
<comment type="catalytic activity">
    <reaction evidence="6">
        <text>[protein-PII]-L-tyrosine + UTP = [protein-PII]-uridylyl-L-tyrosine + diphosphate</text>
        <dbReference type="Rhea" id="RHEA:13673"/>
        <dbReference type="Rhea" id="RHEA-COMP:12147"/>
        <dbReference type="Rhea" id="RHEA-COMP:12148"/>
        <dbReference type="ChEBI" id="CHEBI:33019"/>
        <dbReference type="ChEBI" id="CHEBI:46398"/>
        <dbReference type="ChEBI" id="CHEBI:46858"/>
        <dbReference type="ChEBI" id="CHEBI:90602"/>
        <dbReference type="EC" id="2.7.7.59"/>
    </reaction>
</comment>
<feature type="domain" description="ACT" evidence="7">
    <location>
        <begin position="718"/>
        <end position="799"/>
    </location>
</feature>
<comment type="activity regulation">
    <text evidence="6">Uridylyltransferase (UTase) activity is inhibited by glutamine, while glutamine activates uridylyl-removing (UR) activity.</text>
</comment>
<gene>
    <name evidence="6 9" type="primary">glnD</name>
    <name evidence="9" type="ORF">HYY20_04550</name>
</gene>
<dbReference type="Gene3D" id="3.30.460.10">
    <property type="entry name" value="Beta Polymerase, domain 2"/>
    <property type="match status" value="1"/>
</dbReference>
<dbReference type="CDD" id="cd05401">
    <property type="entry name" value="NT_GlnE_GlnD_like"/>
    <property type="match status" value="1"/>
</dbReference>
<protein>
    <recommendedName>
        <fullName evidence="6">Bifunctional uridylyltransferase/uridylyl-removing enzyme</fullName>
        <shortName evidence="6">UTase/UR</shortName>
    </recommendedName>
    <alternativeName>
        <fullName evidence="6">Bifunctional [protein-PII] modification enzyme</fullName>
    </alternativeName>
    <alternativeName>
        <fullName evidence="6">Bifunctional nitrogen sensor protein</fullName>
    </alternativeName>
    <domain>
        <recommendedName>
            <fullName evidence="6">[Protein-PII] uridylyltransferase</fullName>
            <shortName evidence="6">PII uridylyltransferase</shortName>
            <shortName evidence="6">UTase</shortName>
            <ecNumber evidence="6">2.7.7.59</ecNumber>
        </recommendedName>
    </domain>
    <domain>
        <recommendedName>
            <fullName evidence="6">[Protein-PII]-UMP uridylyl-removing enzyme</fullName>
            <shortName evidence="6">UR</shortName>
            <ecNumber evidence="6">3.1.4.-</ecNumber>
        </recommendedName>
    </domain>
</protein>
<dbReference type="InterPro" id="IPR013546">
    <property type="entry name" value="PII_UdlTrfase/GS_AdlTrfase"/>
</dbReference>
<dbReference type="EC" id="2.7.7.59" evidence="6"/>
<dbReference type="Pfam" id="PF01966">
    <property type="entry name" value="HD"/>
    <property type="match status" value="1"/>
</dbReference>
<dbReference type="SUPFAM" id="SSF81301">
    <property type="entry name" value="Nucleotidyltransferase"/>
    <property type="match status" value="1"/>
</dbReference>
<dbReference type="PROSITE" id="PS51671">
    <property type="entry name" value="ACT"/>
    <property type="match status" value="2"/>
</dbReference>
<keyword evidence="3 6" id="KW-0378">Hydrolase</keyword>
<sequence>MEDQEKDSQRYLRDALRHPGERMRGIQRYRERMAEEKGRIEQRHRAGGGGQEIARQHAGLVDKALKDIYAAVLERLWDAHGALGEDPALVLVAQGGYGRGELNPYSDVDILFVCPQVTPRVDEAIQEILCLLYDMGFEVGHRCYAIAEDHHLDALDVATKTAMVESRHLVGGKRVFEQFHQTLRRELFGREVSVFIRQKIQEREERYALYQNSTHLLEPNVKEGPGGLRDYHTVLWLTKASSPGNPEGLWEEGRLPTFWRPRVLEAYDFLLRVRSEMHYACKKRNDVLRFYLQEKVASGLGYQDGDRLSAVEAFMKDYYRNARILAEFSHWMIRHYPVEKRGQRAVDTKELDHGCFAVDGEIQIREEIGDLVRQDPLWLMRIFGLIEEDLRLSEEARHRIRAHLSLIDETYRRDPEVSRLFLSILKKERSAVALRQMHEVGVLGRYLPEFEAITGLAQYDIYHQYTIDEHSLRGIEQLEALPHIDQKELKELVAIYQGLSHPEIVKLALLFHDVGKGEGGPPAEGTTPGAQHSEKGARLARLALDRMGLSEKTREKVELLVSQHILMSHTAQRRDMHDKETIRQFAEAVKNVDNLQRLYLLTYSDMQAVGPGVWTEWKGALIWELYHKGRDHLSRGPQEELTGEARIARIKEEVLEELLDQEEAEITEDYFQAMPYKYILSTTAERIAAHIRLIWKLNASHGKLAFSYTHNLKVRYSEMMVCTADKPGIFSQIAGTLTSKNINILGAQIFTRKDRIAIDTLQVATVEGAPLLEPDLWEEIEQDLREIIEGKKRVEDLVGRRRWIRRPINAVGTRIEIDNKISDTHTIIEIFTQDRLGLLYDITCVLHHLGIDIYLAKISTEANRAVDVFYVTDLEGKRILAEDRVEQIREKLSEVLADPQ</sequence>
<dbReference type="PIRSF" id="PIRSF006288">
    <property type="entry name" value="PII_uridyltransf"/>
    <property type="match status" value="1"/>
</dbReference>
<dbReference type="SUPFAM" id="SSF81891">
    <property type="entry name" value="Poly A polymerase C-terminal region-like"/>
    <property type="match status" value="1"/>
</dbReference>
<name>A0A932CME9_UNCTE</name>
<keyword evidence="4 6" id="KW-0460">Magnesium</keyword>
<dbReference type="AlphaFoldDB" id="A0A932CME9"/>
<feature type="region of interest" description="Uridylyltransferase" evidence="6">
    <location>
        <begin position="1"/>
        <end position="350"/>
    </location>
</feature>
<dbReference type="Proteomes" id="UP000769766">
    <property type="component" value="Unassembled WGS sequence"/>
</dbReference>
<dbReference type="SUPFAM" id="SSF81593">
    <property type="entry name" value="Nucleotidyltransferase substrate binding subunit/domain"/>
    <property type="match status" value="1"/>
</dbReference>
<evidence type="ECO:0000256" key="2">
    <source>
        <dbReference type="ARBA" id="ARBA00022695"/>
    </source>
</evidence>
<dbReference type="InterPro" id="IPR010043">
    <property type="entry name" value="UTase/UR"/>
</dbReference>
<feature type="domain" description="HD" evidence="8">
    <location>
        <begin position="467"/>
        <end position="598"/>
    </location>
</feature>
<comment type="caution">
    <text evidence="9">The sequence shown here is derived from an EMBL/GenBank/DDBJ whole genome shotgun (WGS) entry which is preliminary data.</text>
</comment>
<proteinExistence type="inferred from homology"/>
<evidence type="ECO:0000256" key="5">
    <source>
        <dbReference type="ARBA" id="ARBA00023268"/>
    </source>
</evidence>
<keyword evidence="5 6" id="KW-0511">Multifunctional enzyme</keyword>
<comment type="domain">
    <text evidence="6">Has four distinct domains: an N-terminal nucleotidyltransferase (NT) domain responsible for UTase activity, a central HD domain that encodes UR activity, and two C-terminal ACT domains that seem to have a role in glutamine sensing.</text>
</comment>
<dbReference type="EC" id="3.1.4.-" evidence="6"/>
<evidence type="ECO:0000256" key="6">
    <source>
        <dbReference type="HAMAP-Rule" id="MF_00277"/>
    </source>
</evidence>